<keyword evidence="2" id="KW-1185">Reference proteome</keyword>
<accession>A0ACC0AX01</accession>
<sequence>MGVRLLVIERSYVVWLVFDYKMQELGSDGLILGIQTLSVEPNCCIICSFKFGRRSCADVSLFAQTSQLSSKPSCSFVPRGTQISYSAAVDLVAELGVSQVVSELYVRFVVRVSRF</sequence>
<evidence type="ECO:0000313" key="1">
    <source>
        <dbReference type="EMBL" id="KAI5663991.1"/>
    </source>
</evidence>
<reference evidence="2" key="1">
    <citation type="journal article" date="2023" name="Nat. Plants">
        <title>Single-cell RNA sequencing provides a high-resolution roadmap for understanding the multicellular compartmentation of specialized metabolism.</title>
        <authorList>
            <person name="Sun S."/>
            <person name="Shen X."/>
            <person name="Li Y."/>
            <person name="Li Y."/>
            <person name="Wang S."/>
            <person name="Li R."/>
            <person name="Zhang H."/>
            <person name="Shen G."/>
            <person name="Guo B."/>
            <person name="Wei J."/>
            <person name="Xu J."/>
            <person name="St-Pierre B."/>
            <person name="Chen S."/>
            <person name="Sun C."/>
        </authorList>
    </citation>
    <scope>NUCLEOTIDE SEQUENCE [LARGE SCALE GENOMIC DNA]</scope>
</reference>
<dbReference type="Proteomes" id="UP001060085">
    <property type="component" value="Linkage Group LG05"/>
</dbReference>
<evidence type="ECO:0000313" key="2">
    <source>
        <dbReference type="Proteomes" id="UP001060085"/>
    </source>
</evidence>
<dbReference type="EMBL" id="CM044705">
    <property type="protein sequence ID" value="KAI5663991.1"/>
    <property type="molecule type" value="Genomic_DNA"/>
</dbReference>
<comment type="caution">
    <text evidence="1">The sequence shown here is derived from an EMBL/GenBank/DDBJ whole genome shotgun (WGS) entry which is preliminary data.</text>
</comment>
<organism evidence="1 2">
    <name type="scientific">Catharanthus roseus</name>
    <name type="common">Madagascar periwinkle</name>
    <name type="synonym">Vinca rosea</name>
    <dbReference type="NCBI Taxonomy" id="4058"/>
    <lineage>
        <taxon>Eukaryota</taxon>
        <taxon>Viridiplantae</taxon>
        <taxon>Streptophyta</taxon>
        <taxon>Embryophyta</taxon>
        <taxon>Tracheophyta</taxon>
        <taxon>Spermatophyta</taxon>
        <taxon>Magnoliopsida</taxon>
        <taxon>eudicotyledons</taxon>
        <taxon>Gunneridae</taxon>
        <taxon>Pentapetalae</taxon>
        <taxon>asterids</taxon>
        <taxon>lamiids</taxon>
        <taxon>Gentianales</taxon>
        <taxon>Apocynaceae</taxon>
        <taxon>Rauvolfioideae</taxon>
        <taxon>Vinceae</taxon>
        <taxon>Catharanthinae</taxon>
        <taxon>Catharanthus</taxon>
    </lineage>
</organism>
<gene>
    <name evidence="1" type="ORF">M9H77_23314</name>
</gene>
<proteinExistence type="predicted"/>
<name>A0ACC0AX01_CATRO</name>
<protein>
    <submittedName>
        <fullName evidence="1">Uncharacterized protein</fullName>
    </submittedName>
</protein>